<dbReference type="RefSeq" id="WP_235820235.1">
    <property type="nucleotide sequence ID" value="NZ_CP020814.1"/>
</dbReference>
<dbReference type="GO" id="GO:0016810">
    <property type="term" value="F:hydrolase activity, acting on carbon-nitrogen (but not peptide) bonds"/>
    <property type="evidence" value="ECO:0007669"/>
    <property type="project" value="InterPro"/>
</dbReference>
<dbReference type="GO" id="GO:0005975">
    <property type="term" value="P:carbohydrate metabolic process"/>
    <property type="evidence" value="ECO:0007669"/>
    <property type="project" value="InterPro"/>
</dbReference>
<proteinExistence type="predicted"/>
<keyword evidence="5" id="KW-1185">Reference proteome</keyword>
<dbReference type="SUPFAM" id="SSF88713">
    <property type="entry name" value="Glycoside hydrolase/deacetylase"/>
    <property type="match status" value="1"/>
</dbReference>
<dbReference type="AlphaFoldDB" id="A0A1X9MDA1"/>
<dbReference type="PANTHER" id="PTHR10587">
    <property type="entry name" value="GLYCOSYL TRANSFERASE-RELATED"/>
    <property type="match status" value="1"/>
</dbReference>
<dbReference type="GO" id="GO:0016020">
    <property type="term" value="C:membrane"/>
    <property type="evidence" value="ECO:0007669"/>
    <property type="project" value="TreeGrafter"/>
</dbReference>
<keyword evidence="1" id="KW-0479">Metal-binding</keyword>
<protein>
    <submittedName>
        <fullName evidence="4">Peptidoglycan-N-acetylglucosamine deacetylase</fullName>
        <ecNumber evidence="4">3.5.1.104</ecNumber>
    </submittedName>
</protein>
<feature type="domain" description="NodB homology" evidence="3">
    <location>
        <begin position="7"/>
        <end position="182"/>
    </location>
</feature>
<dbReference type="EMBL" id="CP020814">
    <property type="protein sequence ID" value="ARK30614.1"/>
    <property type="molecule type" value="Genomic_DNA"/>
</dbReference>
<dbReference type="InterPro" id="IPR011330">
    <property type="entry name" value="Glyco_hydro/deAcase_b/a-brl"/>
</dbReference>
<dbReference type="Gene3D" id="3.20.20.370">
    <property type="entry name" value="Glycoside hydrolase/deacetylase"/>
    <property type="match status" value="1"/>
</dbReference>
<dbReference type="InterPro" id="IPR050248">
    <property type="entry name" value="Polysacc_deacetylase_ArnD"/>
</dbReference>
<evidence type="ECO:0000313" key="5">
    <source>
        <dbReference type="Proteomes" id="UP000193006"/>
    </source>
</evidence>
<dbReference type="Pfam" id="PF01522">
    <property type="entry name" value="Polysacc_deac_1"/>
    <property type="match status" value="1"/>
</dbReference>
<evidence type="ECO:0000313" key="4">
    <source>
        <dbReference type="EMBL" id="ARK30614.1"/>
    </source>
</evidence>
<dbReference type="PROSITE" id="PS51677">
    <property type="entry name" value="NODB"/>
    <property type="match status" value="1"/>
</dbReference>
<dbReference type="EC" id="3.5.1.104" evidence="4"/>
<dbReference type="STRING" id="199441.BkAM31D_12670"/>
<sequence>MKKEGKNEVLLTFDDGPSKYLDQFLDVLAEEKVPALFFWQSRLLHHKRPWSRVLREGHEIGLHSHSHKNLVKLTKSEQMKEIKTNKRIVEQLIDHPVRYFRPPFGQHNSDTIEIASELDLEVIMWDISSFDWDLKDDPTQIVKNVTEHVQDGSIILLHELKQTLEILPQLIQGLKERGCHFTSLKR</sequence>
<reference evidence="4 5" key="1">
    <citation type="submission" date="2017-04" db="EMBL/GenBank/DDBJ databases">
        <title>Bacillus krulwichiae AM31D Genome sequencing and assembly.</title>
        <authorList>
            <person name="Krulwich T.A."/>
            <person name="Anastor L."/>
            <person name="Ehrlich R."/>
            <person name="Ehrlich G.D."/>
            <person name="Janto B."/>
        </authorList>
    </citation>
    <scope>NUCLEOTIDE SEQUENCE [LARGE SCALE GENOMIC DNA]</scope>
    <source>
        <strain evidence="4 5">AM31D</strain>
    </source>
</reference>
<gene>
    <name evidence="4" type="primary">pgdA_1</name>
    <name evidence="4" type="ORF">BkAM31D_12670</name>
</gene>
<dbReference type="PANTHER" id="PTHR10587:SF133">
    <property type="entry name" value="CHITIN DEACETYLASE 1-RELATED"/>
    <property type="match status" value="1"/>
</dbReference>
<name>A0A1X9MDA1_9BACI</name>
<evidence type="ECO:0000259" key="3">
    <source>
        <dbReference type="PROSITE" id="PS51677"/>
    </source>
</evidence>
<evidence type="ECO:0000256" key="1">
    <source>
        <dbReference type="ARBA" id="ARBA00022723"/>
    </source>
</evidence>
<dbReference type="Proteomes" id="UP000193006">
    <property type="component" value="Chromosome"/>
</dbReference>
<keyword evidence="2 4" id="KW-0378">Hydrolase</keyword>
<dbReference type="CDD" id="cd10917">
    <property type="entry name" value="CE4_NodB_like_6s_7s"/>
    <property type="match status" value="1"/>
</dbReference>
<accession>A0A1X9MDA1</accession>
<dbReference type="GO" id="GO:0046872">
    <property type="term" value="F:metal ion binding"/>
    <property type="evidence" value="ECO:0007669"/>
    <property type="project" value="UniProtKB-KW"/>
</dbReference>
<organism evidence="4 5">
    <name type="scientific">Halalkalibacter krulwichiae</name>
    <dbReference type="NCBI Taxonomy" id="199441"/>
    <lineage>
        <taxon>Bacteria</taxon>
        <taxon>Bacillati</taxon>
        <taxon>Bacillota</taxon>
        <taxon>Bacilli</taxon>
        <taxon>Bacillales</taxon>
        <taxon>Bacillaceae</taxon>
        <taxon>Halalkalibacter</taxon>
    </lineage>
</organism>
<evidence type="ECO:0000256" key="2">
    <source>
        <dbReference type="ARBA" id="ARBA00022801"/>
    </source>
</evidence>
<dbReference type="KEGG" id="bkw:BkAM31D_12670"/>
<dbReference type="InterPro" id="IPR002509">
    <property type="entry name" value="NODB_dom"/>
</dbReference>